<dbReference type="Proteomes" id="UP000054279">
    <property type="component" value="Unassembled WGS sequence"/>
</dbReference>
<evidence type="ECO:0000313" key="1">
    <source>
        <dbReference type="EMBL" id="KIJ23302.1"/>
    </source>
</evidence>
<keyword evidence="2" id="KW-1185">Reference proteome</keyword>
<evidence type="ECO:0000313" key="2">
    <source>
        <dbReference type="Proteomes" id="UP000054279"/>
    </source>
</evidence>
<gene>
    <name evidence="1" type="ORF">M422DRAFT_39675</name>
</gene>
<proteinExistence type="predicted"/>
<dbReference type="AlphaFoldDB" id="A0A0C9U2K6"/>
<dbReference type="HOGENOM" id="CLU_1705380_0_0_1"/>
<dbReference type="EMBL" id="KN837728">
    <property type="protein sequence ID" value="KIJ23302.1"/>
    <property type="molecule type" value="Genomic_DNA"/>
</dbReference>
<name>A0A0C9U2K6_SPHS4</name>
<sequence>MRDTYRRRYFQERKVNKQPDDVADDLEVRPELSASHLRLWRRTCLFASRTSTNSFRFCFAFLQSLDGVLRHRPWSTIMEHLGNQLTCGQYLSRRISQLGKKSKRRTFGQPSSTSSSSWLKYPDRLFQSGRWFGFVVGRRYKRRARVLSRSKTLL</sequence>
<organism evidence="1 2">
    <name type="scientific">Sphaerobolus stellatus (strain SS14)</name>
    <dbReference type="NCBI Taxonomy" id="990650"/>
    <lineage>
        <taxon>Eukaryota</taxon>
        <taxon>Fungi</taxon>
        <taxon>Dikarya</taxon>
        <taxon>Basidiomycota</taxon>
        <taxon>Agaricomycotina</taxon>
        <taxon>Agaricomycetes</taxon>
        <taxon>Phallomycetidae</taxon>
        <taxon>Geastrales</taxon>
        <taxon>Sphaerobolaceae</taxon>
        <taxon>Sphaerobolus</taxon>
    </lineage>
</organism>
<reference evidence="1 2" key="1">
    <citation type="submission" date="2014-06" db="EMBL/GenBank/DDBJ databases">
        <title>Evolutionary Origins and Diversification of the Mycorrhizal Mutualists.</title>
        <authorList>
            <consortium name="DOE Joint Genome Institute"/>
            <consortium name="Mycorrhizal Genomics Consortium"/>
            <person name="Kohler A."/>
            <person name="Kuo A."/>
            <person name="Nagy L.G."/>
            <person name="Floudas D."/>
            <person name="Copeland A."/>
            <person name="Barry K.W."/>
            <person name="Cichocki N."/>
            <person name="Veneault-Fourrey C."/>
            <person name="LaButti K."/>
            <person name="Lindquist E.A."/>
            <person name="Lipzen A."/>
            <person name="Lundell T."/>
            <person name="Morin E."/>
            <person name="Murat C."/>
            <person name="Riley R."/>
            <person name="Ohm R."/>
            <person name="Sun H."/>
            <person name="Tunlid A."/>
            <person name="Henrissat B."/>
            <person name="Grigoriev I.V."/>
            <person name="Hibbett D.S."/>
            <person name="Martin F."/>
        </authorList>
    </citation>
    <scope>NUCLEOTIDE SEQUENCE [LARGE SCALE GENOMIC DNA]</scope>
    <source>
        <strain evidence="1 2">SS14</strain>
    </source>
</reference>
<protein>
    <submittedName>
        <fullName evidence="1">Uncharacterized protein</fullName>
    </submittedName>
</protein>
<accession>A0A0C9U2K6</accession>